<proteinExistence type="predicted"/>
<sequence>MLCIVGIRNNICIHITSNQGYILYDKYSEQNVPLLVLVKYFFIHIAIIIIITHPISRVPLFSSSPRVVDDAIICFVASLNERTTGDFVFECKAHKKQIAFGLSGDGKKLLLPVAKQFQLFFLLQTVSQSEEVESANYITIF</sequence>
<evidence type="ECO:0000313" key="3">
    <source>
        <dbReference type="Proteomes" id="UP001642540"/>
    </source>
</evidence>
<feature type="transmembrane region" description="Helical" evidence="1">
    <location>
        <begin position="32"/>
        <end position="51"/>
    </location>
</feature>
<keyword evidence="1" id="KW-1133">Transmembrane helix</keyword>
<keyword evidence="3" id="KW-1185">Reference proteome</keyword>
<name>A0ABP1RNN7_9HEXA</name>
<gene>
    <name evidence="2" type="ORF">ODALV1_LOCUS24293</name>
</gene>
<protein>
    <submittedName>
        <fullName evidence="2">Uncharacterized protein</fullName>
    </submittedName>
</protein>
<accession>A0ABP1RNN7</accession>
<dbReference type="EMBL" id="CAXLJM020000089">
    <property type="protein sequence ID" value="CAL8131720.1"/>
    <property type="molecule type" value="Genomic_DNA"/>
</dbReference>
<evidence type="ECO:0000313" key="2">
    <source>
        <dbReference type="EMBL" id="CAL8131720.1"/>
    </source>
</evidence>
<keyword evidence="1" id="KW-0472">Membrane</keyword>
<reference evidence="2 3" key="1">
    <citation type="submission" date="2024-08" db="EMBL/GenBank/DDBJ databases">
        <authorList>
            <person name="Cucini C."/>
            <person name="Frati F."/>
        </authorList>
    </citation>
    <scope>NUCLEOTIDE SEQUENCE [LARGE SCALE GENOMIC DNA]</scope>
</reference>
<dbReference type="Proteomes" id="UP001642540">
    <property type="component" value="Unassembled WGS sequence"/>
</dbReference>
<comment type="caution">
    <text evidence="2">The sequence shown here is derived from an EMBL/GenBank/DDBJ whole genome shotgun (WGS) entry which is preliminary data.</text>
</comment>
<evidence type="ECO:0000256" key="1">
    <source>
        <dbReference type="SAM" id="Phobius"/>
    </source>
</evidence>
<organism evidence="2 3">
    <name type="scientific">Orchesella dallaii</name>
    <dbReference type="NCBI Taxonomy" id="48710"/>
    <lineage>
        <taxon>Eukaryota</taxon>
        <taxon>Metazoa</taxon>
        <taxon>Ecdysozoa</taxon>
        <taxon>Arthropoda</taxon>
        <taxon>Hexapoda</taxon>
        <taxon>Collembola</taxon>
        <taxon>Entomobryomorpha</taxon>
        <taxon>Entomobryoidea</taxon>
        <taxon>Orchesellidae</taxon>
        <taxon>Orchesellinae</taxon>
        <taxon>Orchesella</taxon>
    </lineage>
</organism>
<keyword evidence="1" id="KW-0812">Transmembrane</keyword>